<keyword evidence="1" id="KW-0732">Signal</keyword>
<feature type="signal peptide" evidence="1">
    <location>
        <begin position="1"/>
        <end position="28"/>
    </location>
</feature>
<dbReference type="STRING" id="6337.A0A0V0YBD3"/>
<accession>A0A0V0YBD3</accession>
<evidence type="ECO:0000313" key="3">
    <source>
        <dbReference type="Proteomes" id="UP000054815"/>
    </source>
</evidence>
<evidence type="ECO:0000313" key="2">
    <source>
        <dbReference type="EMBL" id="KRX97567.1"/>
    </source>
</evidence>
<evidence type="ECO:0000256" key="1">
    <source>
        <dbReference type="SAM" id="SignalP"/>
    </source>
</evidence>
<feature type="chain" id="PRO_5006873105" evidence="1">
    <location>
        <begin position="29"/>
        <end position="215"/>
    </location>
</feature>
<dbReference type="EMBL" id="JYDU01000030">
    <property type="protein sequence ID" value="KRX97567.1"/>
    <property type="molecule type" value="Genomic_DNA"/>
</dbReference>
<proteinExistence type="predicted"/>
<organism evidence="2 3">
    <name type="scientific">Trichinella pseudospiralis</name>
    <name type="common">Parasitic roundworm</name>
    <dbReference type="NCBI Taxonomy" id="6337"/>
    <lineage>
        <taxon>Eukaryota</taxon>
        <taxon>Metazoa</taxon>
        <taxon>Ecdysozoa</taxon>
        <taxon>Nematoda</taxon>
        <taxon>Enoplea</taxon>
        <taxon>Dorylaimia</taxon>
        <taxon>Trichinellida</taxon>
        <taxon>Trichinellidae</taxon>
        <taxon>Trichinella</taxon>
    </lineage>
</organism>
<dbReference type="Proteomes" id="UP000054815">
    <property type="component" value="Unassembled WGS sequence"/>
</dbReference>
<reference evidence="2 3" key="1">
    <citation type="submission" date="2015-01" db="EMBL/GenBank/DDBJ databases">
        <title>Evolution of Trichinella species and genotypes.</title>
        <authorList>
            <person name="Korhonen P.K."/>
            <person name="Edoardo P."/>
            <person name="Giuseppe L.R."/>
            <person name="Gasser R.B."/>
        </authorList>
    </citation>
    <scope>NUCLEOTIDE SEQUENCE [LARGE SCALE GENOMIC DNA]</scope>
    <source>
        <strain evidence="2">ISS141</strain>
    </source>
</reference>
<dbReference type="AlphaFoldDB" id="A0A0V0YBD3"/>
<gene>
    <name evidence="2" type="ORF">T4E_11424</name>
</gene>
<feature type="non-terminal residue" evidence="2">
    <location>
        <position position="215"/>
    </location>
</feature>
<comment type="caution">
    <text evidence="2">The sequence shown here is derived from an EMBL/GenBank/DDBJ whole genome shotgun (WGS) entry which is preliminary data.</text>
</comment>
<name>A0A0V0YBD3_TRIPS</name>
<sequence>MQLQKQWQCLRVKFMCIILMFIVMSNESEEHLDIHLPEHCSAFSIVLECARRHGVFSSVSQCLFCSINYFMDKGDSFIQYFKRVKEQLRQGRSLVRAASGAWAVNQELPVERKLDQEALVDGSEEGCSFTGSDDFEITERQLLFREAQKERIEALENEMRALKQVLAKFVPFLSGNEALQCSLSLADKTKTVPLQCDPVDPVSVIKVNDGTSIPP</sequence>
<protein>
    <submittedName>
        <fullName evidence="2">Uncharacterized protein</fullName>
    </submittedName>
</protein>